<gene>
    <name evidence="5" type="primary">cotSA</name>
    <name evidence="5" type="ORF">Verru16b_02035</name>
</gene>
<keyword evidence="3 5" id="KW-0808">Transferase</keyword>
<evidence type="ECO:0000313" key="5">
    <source>
        <dbReference type="EMBL" id="AOS44966.1"/>
    </source>
</evidence>
<name>A0A1D8AVS3_9BACT</name>
<dbReference type="InterPro" id="IPR028098">
    <property type="entry name" value="Glyco_trans_4-like_N"/>
</dbReference>
<evidence type="ECO:0000256" key="3">
    <source>
        <dbReference type="ARBA" id="ARBA00022679"/>
    </source>
</evidence>
<dbReference type="Gene3D" id="3.40.50.2000">
    <property type="entry name" value="Glycogen Phosphorylase B"/>
    <property type="match status" value="2"/>
</dbReference>
<evidence type="ECO:0000256" key="1">
    <source>
        <dbReference type="ARBA" id="ARBA00009481"/>
    </source>
</evidence>
<dbReference type="CDD" id="cd03801">
    <property type="entry name" value="GT4_PimA-like"/>
    <property type="match status" value="1"/>
</dbReference>
<dbReference type="AlphaFoldDB" id="A0A1D8AVS3"/>
<keyword evidence="2 5" id="KW-0328">Glycosyltransferase</keyword>
<comment type="similarity">
    <text evidence="1">Belongs to the glycosyltransferase group 1 family. Glycosyltransferase 4 subfamily.</text>
</comment>
<protein>
    <submittedName>
        <fullName evidence="5">Spore coat protein SA</fullName>
        <ecNumber evidence="5">2.4.-.-</ecNumber>
    </submittedName>
</protein>
<sequence>MPETAFSFSHLETPSPGATLPPGRHLVRGWVWPKPGGHFVDVRARVGDRIFAGVHGLPRPDLATHFHTGRPVALAEFAIAVELNASDRETVLEALTIEGRWIPFQIVNWTIAAGAAPVDFAIPRGPLRWIDHGHGLRQLLRAAARHPGESLAGLAAQLADELPWPRVLRDAPTPLIGFVDEPASVCCCRFGRIPAFGHLFHPTQRIRRILATVDLQSWQLLAIHQPSPGPAAFYTQYPHARACGFIGLVDVPAQLPNPVSLRIYAELEDGSLHLGPVVRTRLHTQEAEKDPGPATASFDSALTAWEQALAKREMSVARDADLDRIVSELRTAHAASARLRPAPTVPALVTAPARAAAPLPSRVLLATHGLSLQGAPRFLLELGCALAAAGARLQVVSAEDGPLRAAFESLGATVRILDCTSVMQAGSPAAATSALADLAAEPDWAAADLVIANSFTTFWAVHAAKAADRPVLFYVHESTTPASFYGQRVPPPVISLTEEAFALADLVSFTTASTRNCHLGYGRPERHRLTPGWVDVAALDTWAATQDRAALRRDLGVQPGEQLVCNIGTVSDRKGQHTFARAVDLLGRRHPELMARTRFLLLGGRDTPFDTMLADTLADLGHANLLVHPETTDYLRYYLAADLFACSSYEESSPRVVFEAMALGVPIIASAVHGVPELVRDGLEACLLPPGDTVAWADGLARLLATPTVGRELAARARARAENQFAAPAVMARHLALAATAALRPG</sequence>
<dbReference type="PANTHER" id="PTHR12526">
    <property type="entry name" value="GLYCOSYLTRANSFERASE"/>
    <property type="match status" value="1"/>
</dbReference>
<dbReference type="Proteomes" id="UP000095228">
    <property type="component" value="Chromosome"/>
</dbReference>
<dbReference type="RefSeq" id="WP_069962165.1">
    <property type="nucleotide sequence ID" value="NZ_CP016094.1"/>
</dbReference>
<dbReference type="SUPFAM" id="SSF53756">
    <property type="entry name" value="UDP-Glycosyltransferase/glycogen phosphorylase"/>
    <property type="match status" value="1"/>
</dbReference>
<evidence type="ECO:0000313" key="6">
    <source>
        <dbReference type="Proteomes" id="UP000095228"/>
    </source>
</evidence>
<dbReference type="PANTHER" id="PTHR12526:SF640">
    <property type="entry name" value="COLANIC ACID BIOSYNTHESIS GLYCOSYLTRANSFERASE WCAL-RELATED"/>
    <property type="match status" value="1"/>
</dbReference>
<organism evidence="5 6">
    <name type="scientific">Lacunisphaera limnophila</name>
    <dbReference type="NCBI Taxonomy" id="1838286"/>
    <lineage>
        <taxon>Bacteria</taxon>
        <taxon>Pseudomonadati</taxon>
        <taxon>Verrucomicrobiota</taxon>
        <taxon>Opitutia</taxon>
        <taxon>Opitutales</taxon>
        <taxon>Opitutaceae</taxon>
        <taxon>Lacunisphaera</taxon>
    </lineage>
</organism>
<reference evidence="5 6" key="1">
    <citation type="submission" date="2016-06" db="EMBL/GenBank/DDBJ databases">
        <title>Three novel species with peptidoglycan cell walls form the new genus Lacunisphaera gen. nov. in the family Opitutaceae of the verrucomicrobial subdivision 4.</title>
        <authorList>
            <person name="Rast P."/>
            <person name="Gloeckner I."/>
            <person name="Jogler M."/>
            <person name="Boedeker C."/>
            <person name="Jeske O."/>
            <person name="Wiegand S."/>
            <person name="Reinhardt R."/>
            <person name="Schumann P."/>
            <person name="Rohde M."/>
            <person name="Spring S."/>
            <person name="Gloeckner F.O."/>
            <person name="Jogler C."/>
        </authorList>
    </citation>
    <scope>NUCLEOTIDE SEQUENCE [LARGE SCALE GENOMIC DNA]</scope>
    <source>
        <strain evidence="5 6">IG16b</strain>
    </source>
</reference>
<keyword evidence="5" id="KW-0167">Capsid protein</keyword>
<dbReference type="GO" id="GO:0016757">
    <property type="term" value="F:glycosyltransferase activity"/>
    <property type="evidence" value="ECO:0007669"/>
    <property type="project" value="UniProtKB-KW"/>
</dbReference>
<accession>A0A1D8AVS3</accession>
<dbReference type="EMBL" id="CP016094">
    <property type="protein sequence ID" value="AOS44966.1"/>
    <property type="molecule type" value="Genomic_DNA"/>
</dbReference>
<keyword evidence="5" id="KW-0946">Virion</keyword>
<evidence type="ECO:0000256" key="2">
    <source>
        <dbReference type="ARBA" id="ARBA00022676"/>
    </source>
</evidence>
<dbReference type="Pfam" id="PF13692">
    <property type="entry name" value="Glyco_trans_1_4"/>
    <property type="match status" value="1"/>
</dbReference>
<dbReference type="STRING" id="1838286.Verru16b_02035"/>
<proteinExistence type="inferred from homology"/>
<dbReference type="Pfam" id="PF13439">
    <property type="entry name" value="Glyco_transf_4"/>
    <property type="match status" value="1"/>
</dbReference>
<keyword evidence="6" id="KW-1185">Reference proteome</keyword>
<feature type="domain" description="Glycosyltransferase subfamily 4-like N-terminal" evidence="4">
    <location>
        <begin position="374"/>
        <end position="536"/>
    </location>
</feature>
<evidence type="ECO:0000259" key="4">
    <source>
        <dbReference type="Pfam" id="PF13439"/>
    </source>
</evidence>
<dbReference type="EC" id="2.4.-.-" evidence="5"/>
<dbReference type="PATRIC" id="fig|1838286.3.peg.2050"/>
<dbReference type="OrthoDB" id="506201at2"/>
<dbReference type="KEGG" id="obg:Verru16b_02035"/>